<evidence type="ECO:0000256" key="1">
    <source>
        <dbReference type="ARBA" id="ARBA00006484"/>
    </source>
</evidence>
<comment type="similarity">
    <text evidence="1">Belongs to the short-chain dehydrogenases/reductases (SDR) family.</text>
</comment>
<dbReference type="CDD" id="cd05233">
    <property type="entry name" value="SDR_c"/>
    <property type="match status" value="1"/>
</dbReference>
<keyword evidence="4" id="KW-1185">Reference proteome</keyword>
<dbReference type="PROSITE" id="PS00061">
    <property type="entry name" value="ADH_SHORT"/>
    <property type="match status" value="1"/>
</dbReference>
<dbReference type="RefSeq" id="WP_088711611.1">
    <property type="nucleotide sequence ID" value="NZ_NFZT01000001.1"/>
</dbReference>
<organism evidence="3 4">
    <name type="scientific">Pacificimonas flava</name>
    <dbReference type="NCBI Taxonomy" id="1234595"/>
    <lineage>
        <taxon>Bacteria</taxon>
        <taxon>Pseudomonadati</taxon>
        <taxon>Pseudomonadota</taxon>
        <taxon>Alphaproteobacteria</taxon>
        <taxon>Sphingomonadales</taxon>
        <taxon>Sphingosinicellaceae</taxon>
        <taxon>Pacificimonas</taxon>
    </lineage>
</organism>
<dbReference type="PRINTS" id="PR00080">
    <property type="entry name" value="SDRFAMILY"/>
</dbReference>
<dbReference type="InterPro" id="IPR036291">
    <property type="entry name" value="NAD(P)-bd_dom_sf"/>
</dbReference>
<dbReference type="Gene3D" id="3.40.50.720">
    <property type="entry name" value="NAD(P)-binding Rossmann-like Domain"/>
    <property type="match status" value="1"/>
</dbReference>
<feature type="domain" description="Ketoreductase" evidence="2">
    <location>
        <begin position="7"/>
        <end position="183"/>
    </location>
</feature>
<dbReference type="SMART" id="SM00822">
    <property type="entry name" value="PKS_KR"/>
    <property type="match status" value="1"/>
</dbReference>
<protein>
    <submittedName>
        <fullName evidence="3">3-oxoacyl-ACP reductase</fullName>
    </submittedName>
</protein>
<dbReference type="FunFam" id="3.40.50.720:FF:000084">
    <property type="entry name" value="Short-chain dehydrogenase reductase"/>
    <property type="match status" value="1"/>
</dbReference>
<evidence type="ECO:0000259" key="2">
    <source>
        <dbReference type="SMART" id="SM00822"/>
    </source>
</evidence>
<dbReference type="PANTHER" id="PTHR43975:SF2">
    <property type="entry name" value="EG:BACR7A4.14 PROTEIN-RELATED"/>
    <property type="match status" value="1"/>
</dbReference>
<proteinExistence type="inferred from homology"/>
<accession>A0A219B4V1</accession>
<comment type="caution">
    <text evidence="3">The sequence shown here is derived from an EMBL/GenBank/DDBJ whole genome shotgun (WGS) entry which is preliminary data.</text>
</comment>
<dbReference type="Proteomes" id="UP000198462">
    <property type="component" value="Unassembled WGS sequence"/>
</dbReference>
<name>A0A219B4V1_9SPHN</name>
<gene>
    <name evidence="3" type="ORF">B5C34_04695</name>
</gene>
<reference evidence="4" key="1">
    <citation type="submission" date="2017-05" db="EMBL/GenBank/DDBJ databases">
        <authorList>
            <person name="Lin X."/>
        </authorList>
    </citation>
    <scope>NUCLEOTIDE SEQUENCE [LARGE SCALE GENOMIC DNA]</scope>
    <source>
        <strain evidence="4">JLT2012</strain>
    </source>
</reference>
<dbReference type="InterPro" id="IPR002347">
    <property type="entry name" value="SDR_fam"/>
</dbReference>
<evidence type="ECO:0000313" key="3">
    <source>
        <dbReference type="EMBL" id="OWV32819.1"/>
    </source>
</evidence>
<dbReference type="EMBL" id="NFZT01000001">
    <property type="protein sequence ID" value="OWV32819.1"/>
    <property type="molecule type" value="Genomic_DNA"/>
</dbReference>
<evidence type="ECO:0000313" key="4">
    <source>
        <dbReference type="Proteomes" id="UP000198462"/>
    </source>
</evidence>
<dbReference type="SUPFAM" id="SSF51735">
    <property type="entry name" value="NAD(P)-binding Rossmann-fold domains"/>
    <property type="match status" value="1"/>
</dbReference>
<sequence>MARFTGKTVIVTGSSSGIGEAVAKRFSQEGANIVINSRSRGDLEQVAANMPADRTLIVEGDIAEDGFPAQLVSKTVERFGALDVLHNNAGVAVNGPFADASDEDIDKVLSVNVRGLMRMSRAAIPELAKTKGCIVNTSSVSGTGGDFGMAIYNASKGAVTNFTRALALELGAKGIRVNAVNPSITRSEMSSGIFDNDKLMTRFKQRIALGRPGEPEDVAGPVLFLASDDARFVSGVNLPVDGGVSASNGQPNMMALQD</sequence>
<dbReference type="InterPro" id="IPR020904">
    <property type="entry name" value="Sc_DH/Rdtase_CS"/>
</dbReference>
<dbReference type="Pfam" id="PF13561">
    <property type="entry name" value="adh_short_C2"/>
    <property type="match status" value="1"/>
</dbReference>
<dbReference type="PRINTS" id="PR00081">
    <property type="entry name" value="GDHRDH"/>
</dbReference>
<dbReference type="InterPro" id="IPR057326">
    <property type="entry name" value="KR_dom"/>
</dbReference>
<dbReference type="OrthoDB" id="5457012at2"/>
<dbReference type="AlphaFoldDB" id="A0A219B4V1"/>
<dbReference type="NCBIfam" id="NF005559">
    <property type="entry name" value="PRK07231.1"/>
    <property type="match status" value="1"/>
</dbReference>
<dbReference type="PANTHER" id="PTHR43975">
    <property type="entry name" value="ZGC:101858"/>
    <property type="match status" value="1"/>
</dbReference>